<evidence type="ECO:0000256" key="1">
    <source>
        <dbReference type="SAM" id="MobiDB-lite"/>
    </source>
</evidence>
<name>A0ABN9L4N2_9NEOB</name>
<evidence type="ECO:0000259" key="2">
    <source>
        <dbReference type="Pfam" id="PF15790"/>
    </source>
</evidence>
<comment type="caution">
    <text evidence="3">The sequence shown here is derived from an EMBL/GenBank/DDBJ whole genome shotgun (WGS) entry which is preliminary data.</text>
</comment>
<protein>
    <recommendedName>
        <fullName evidence="2">E1A-binding protein p400 N-terminal domain-containing protein</fullName>
    </recommendedName>
</protein>
<keyword evidence="4" id="KW-1185">Reference proteome</keyword>
<gene>
    <name evidence="3" type="ORF">RIMI_LOCUS4869496</name>
</gene>
<reference evidence="3" key="1">
    <citation type="submission" date="2023-07" db="EMBL/GenBank/DDBJ databases">
        <authorList>
            <person name="Stuckert A."/>
        </authorList>
    </citation>
    <scope>NUCLEOTIDE SEQUENCE</scope>
</reference>
<dbReference type="PANTHER" id="PTHR46459">
    <property type="entry name" value="E1A-BINDING PROTEIN P400-RELATED"/>
    <property type="match status" value="1"/>
</dbReference>
<evidence type="ECO:0000313" key="4">
    <source>
        <dbReference type="Proteomes" id="UP001176940"/>
    </source>
</evidence>
<feature type="region of interest" description="Disordered" evidence="1">
    <location>
        <begin position="33"/>
        <end position="53"/>
    </location>
</feature>
<proteinExistence type="predicted"/>
<evidence type="ECO:0000313" key="3">
    <source>
        <dbReference type="EMBL" id="CAJ0931741.1"/>
    </source>
</evidence>
<dbReference type="PANTHER" id="PTHR46459:SF3">
    <property type="entry name" value="E1A-BINDING PROTEIN P400"/>
    <property type="match status" value="1"/>
</dbReference>
<dbReference type="InterPro" id="IPR031575">
    <property type="entry name" value="EP400_N"/>
</dbReference>
<sequence>MSRNPVSGQNVNITLQNVGQVVAGNQQITLTPLPIPNPASPGFQFSSQPRRFEHGSPSYIQVTSPMSQQVQTQSPTQPNAVPIQALQGVRAATAGASLGMCSQSPTRGFVDASVLVRQISLSPSNGGHFVFQEGSGLAQITQATAAQVQLPSGAAQASMRERRLSQPHSQSGGTIHHLGPQSPVASGANMQTLTTPSHITTTNLPPQISSIIQGQLIQQQQVLHGQQLGRTISFDRTSGGMIAGVAGAASFGITTPPTPTSPSRISGPQGLSSLPLTQTVNTVKKQSKKLEEIPPATVEDAQMRKQCLEHHHKSMKMLKERFKDYLIELFFLQHFQGNMMDFLAFKKKPSMGLQGYLRQNDLDLEEEEEEEQSEVINDEVKIVTGKDGQTGTPVAIATQLPPNVSAAFSSQQQPFQLICEKKAPLNYQVVLNHLQGAQKKKGYIGGLSTALQNAVDKPLMLDKIK</sequence>
<feature type="region of interest" description="Disordered" evidence="1">
    <location>
        <begin position="152"/>
        <end position="189"/>
    </location>
</feature>
<dbReference type="EMBL" id="CAUEEQ010008055">
    <property type="protein sequence ID" value="CAJ0931741.1"/>
    <property type="molecule type" value="Genomic_DNA"/>
</dbReference>
<organism evidence="3 4">
    <name type="scientific">Ranitomeya imitator</name>
    <name type="common">mimic poison frog</name>
    <dbReference type="NCBI Taxonomy" id="111125"/>
    <lineage>
        <taxon>Eukaryota</taxon>
        <taxon>Metazoa</taxon>
        <taxon>Chordata</taxon>
        <taxon>Craniata</taxon>
        <taxon>Vertebrata</taxon>
        <taxon>Euteleostomi</taxon>
        <taxon>Amphibia</taxon>
        <taxon>Batrachia</taxon>
        <taxon>Anura</taxon>
        <taxon>Neobatrachia</taxon>
        <taxon>Hyloidea</taxon>
        <taxon>Dendrobatidae</taxon>
        <taxon>Dendrobatinae</taxon>
        <taxon>Ranitomeya</taxon>
    </lineage>
</organism>
<accession>A0ABN9L4N2</accession>
<feature type="domain" description="E1A-binding protein p400 N-terminal" evidence="2">
    <location>
        <begin position="1"/>
        <end position="417"/>
    </location>
</feature>
<dbReference type="Pfam" id="PF15790">
    <property type="entry name" value="EP400_N"/>
    <property type="match status" value="1"/>
</dbReference>
<dbReference type="Proteomes" id="UP001176940">
    <property type="component" value="Unassembled WGS sequence"/>
</dbReference>